<dbReference type="Proteomes" id="UP000198310">
    <property type="component" value="Unassembled WGS sequence"/>
</dbReference>
<feature type="compositionally biased region" description="Low complexity" evidence="1">
    <location>
        <begin position="25"/>
        <end position="47"/>
    </location>
</feature>
<evidence type="ECO:0000256" key="1">
    <source>
        <dbReference type="SAM" id="MobiDB-lite"/>
    </source>
</evidence>
<evidence type="ECO:0000259" key="3">
    <source>
        <dbReference type="Pfam" id="PF12508"/>
    </source>
</evidence>
<keyword evidence="2" id="KW-1133">Transmembrane helix</keyword>
<protein>
    <recommendedName>
        <fullName evidence="3">Conjugative transposon TraM C-terminal domain-containing protein</fullName>
    </recommendedName>
</protein>
<dbReference type="Pfam" id="PF12508">
    <property type="entry name" value="Transposon_TraM"/>
    <property type="match status" value="1"/>
</dbReference>
<reference evidence="5" key="1">
    <citation type="submission" date="2017-06" db="EMBL/GenBank/DDBJ databases">
        <authorList>
            <person name="Varghese N."/>
            <person name="Submissions S."/>
        </authorList>
    </citation>
    <scope>NUCLEOTIDE SEQUENCE [LARGE SCALE GENOMIC DNA]</scope>
    <source>
        <strain evidence="5">DSM 28041</strain>
    </source>
</reference>
<keyword evidence="2" id="KW-0812">Transmembrane</keyword>
<feature type="compositionally biased region" description="Polar residues" evidence="1">
    <location>
        <begin position="190"/>
        <end position="210"/>
    </location>
</feature>
<proteinExistence type="predicted"/>
<dbReference type="AlphaFoldDB" id="A0A239A128"/>
<feature type="domain" description="Conjugative transposon TraM C-terminal" evidence="3">
    <location>
        <begin position="328"/>
        <end position="477"/>
    </location>
</feature>
<keyword evidence="5" id="KW-1185">Reference proteome</keyword>
<gene>
    <name evidence="4" type="ORF">SAMN06269173_110126</name>
</gene>
<sequence length="544" mass="58365">MDTIENMSPIGGSSTPPSTPPPASAPESAAVEPAAGAGEAAAPAGPEKPAKEKVDWGQKLLDNKITVGIVLAVLILAGVAGIWFSLENEAAAQAPLAAASTEQMDALTSDPTPPETKEPIAAVDQAMAEEARPVQEELTPEQLMVQQNQPKPNEEPQLTPAEQAANRAKYAEAARAANTEQVQETRRDPSTGQYSQQTATRQRVPVSNGSAPRRQEWSATSTGNMNQASYTPPRPTRDRDGTPFETNDEINMMLQNLPKGVHDNYERMTGRRFRPLLASQQQQVGEADKRRAEMAYIPGMDGFNTVRYRGSNANAADEELIMPDVFYRCSIQGTQLVRTGSVVMLRLSEEATFGGVTFPRNMVFSALASVESNRVTLTIDRLGQYKVGVEVYNYSYMPGIMIDPAKRVKPQGQEGIAGSMMQSGTQEISTAILQSSQAANSWKGIAGRAGVTMLGRLPRGGVRLRDVTLPDGYPVLLTRTGKSSAGSAYQQGGLMQPSGLMGQDGNPMQSPLMQGVGQGGYPSQPGYDNLPPAYAQPQSQGQRR</sequence>
<evidence type="ECO:0000256" key="2">
    <source>
        <dbReference type="SAM" id="Phobius"/>
    </source>
</evidence>
<dbReference type="RefSeq" id="WP_089333799.1">
    <property type="nucleotide sequence ID" value="NZ_FZNS01000010.1"/>
</dbReference>
<feature type="transmembrane region" description="Helical" evidence="2">
    <location>
        <begin position="65"/>
        <end position="86"/>
    </location>
</feature>
<dbReference type="EMBL" id="FZNS01000010">
    <property type="protein sequence ID" value="SNR89355.1"/>
    <property type="molecule type" value="Genomic_DNA"/>
</dbReference>
<dbReference type="InterPro" id="IPR055407">
    <property type="entry name" value="TraM_C"/>
</dbReference>
<feature type="compositionally biased region" description="Low complexity" evidence="1">
    <location>
        <begin position="146"/>
        <end position="178"/>
    </location>
</feature>
<feature type="region of interest" description="Disordered" evidence="1">
    <location>
        <begin position="484"/>
        <end position="544"/>
    </location>
</feature>
<evidence type="ECO:0000313" key="5">
    <source>
        <dbReference type="Proteomes" id="UP000198310"/>
    </source>
</evidence>
<name>A0A239A128_9BACT</name>
<feature type="compositionally biased region" description="Polar residues" evidence="1">
    <location>
        <begin position="217"/>
        <end position="230"/>
    </location>
</feature>
<keyword evidence="2" id="KW-0472">Membrane</keyword>
<evidence type="ECO:0000313" key="4">
    <source>
        <dbReference type="EMBL" id="SNR89355.1"/>
    </source>
</evidence>
<feature type="region of interest" description="Disordered" evidence="1">
    <location>
        <begin position="1"/>
        <end position="51"/>
    </location>
</feature>
<accession>A0A239A128</accession>
<organism evidence="4 5">
    <name type="scientific">Hymenobacter mucosus</name>
    <dbReference type="NCBI Taxonomy" id="1411120"/>
    <lineage>
        <taxon>Bacteria</taxon>
        <taxon>Pseudomonadati</taxon>
        <taxon>Bacteroidota</taxon>
        <taxon>Cytophagia</taxon>
        <taxon>Cytophagales</taxon>
        <taxon>Hymenobacteraceae</taxon>
        <taxon>Hymenobacter</taxon>
    </lineage>
</organism>
<feature type="region of interest" description="Disordered" evidence="1">
    <location>
        <begin position="146"/>
        <end position="246"/>
    </location>
</feature>